<evidence type="ECO:0000313" key="3">
    <source>
        <dbReference type="Proteomes" id="UP000830167"/>
    </source>
</evidence>
<reference evidence="2" key="1">
    <citation type="submission" date="2021-12" db="EMBL/GenBank/DDBJ databases">
        <title>Alicyclobacillaceae gen. nov., sp. nov., isolated from chalcocite enrichment system.</title>
        <authorList>
            <person name="Jiang Z."/>
        </authorList>
    </citation>
    <scope>NUCLEOTIDE SEQUENCE</scope>
    <source>
        <strain evidence="2">MYW30-H2</strain>
    </source>
</reference>
<dbReference type="EMBL" id="CP089291">
    <property type="protein sequence ID" value="UOF89512.1"/>
    <property type="molecule type" value="Genomic_DNA"/>
</dbReference>
<dbReference type="SUPFAM" id="SSF55424">
    <property type="entry name" value="FAD/NAD-linked reductases, dimerisation (C-terminal) domain"/>
    <property type="match status" value="1"/>
</dbReference>
<keyword evidence="3" id="KW-1185">Reference proteome</keyword>
<evidence type="ECO:0000313" key="2">
    <source>
        <dbReference type="EMBL" id="UOF89512.1"/>
    </source>
</evidence>
<evidence type="ECO:0000259" key="1">
    <source>
        <dbReference type="Pfam" id="PF02852"/>
    </source>
</evidence>
<dbReference type="Gene3D" id="3.30.390.30">
    <property type="match status" value="1"/>
</dbReference>
<feature type="domain" description="Pyridine nucleotide-disulphide oxidoreductase dimerisation" evidence="1">
    <location>
        <begin position="10"/>
        <end position="47"/>
    </location>
</feature>
<organism evidence="2 3">
    <name type="scientific">Fodinisporobacter ferrooxydans</name>
    <dbReference type="NCBI Taxonomy" id="2901836"/>
    <lineage>
        <taxon>Bacteria</taxon>
        <taxon>Bacillati</taxon>
        <taxon>Bacillota</taxon>
        <taxon>Bacilli</taxon>
        <taxon>Bacillales</taxon>
        <taxon>Alicyclobacillaceae</taxon>
        <taxon>Fodinisporobacter</taxon>
    </lineage>
</organism>
<dbReference type="Pfam" id="PF02852">
    <property type="entry name" value="Pyr_redox_dim"/>
    <property type="match status" value="1"/>
</dbReference>
<proteinExistence type="predicted"/>
<dbReference type="Proteomes" id="UP000830167">
    <property type="component" value="Chromosome"/>
</dbReference>
<name>A0ABY4CJ92_9BACL</name>
<sequence length="47" mass="5336">MTDKILIVVRAKDRHGQVHVYTAPFHDVDRTVIDCQAEGFVKVIADK</sequence>
<dbReference type="InterPro" id="IPR004099">
    <property type="entry name" value="Pyr_nucl-diS_OxRdtase_dimer"/>
</dbReference>
<accession>A0ABY4CJ92</accession>
<gene>
    <name evidence="2" type="ORF">LSG31_16680</name>
</gene>
<dbReference type="InterPro" id="IPR016156">
    <property type="entry name" value="FAD/NAD-linked_Rdtase_dimer_sf"/>
</dbReference>
<protein>
    <recommendedName>
        <fullName evidence="1">Pyridine nucleotide-disulphide oxidoreductase dimerisation domain-containing protein</fullName>
    </recommendedName>
</protein>